<accession>A0AAD9KCQ1</accession>
<keyword evidence="9 10" id="KW-0472">Membrane</keyword>
<comment type="subcellular location">
    <subcellularLocation>
        <location evidence="1 10">Endoplasmic reticulum membrane</location>
        <topology evidence="1 10">Multi-pass membrane protein</topology>
    </subcellularLocation>
</comment>
<evidence type="ECO:0000256" key="5">
    <source>
        <dbReference type="ARBA" id="ARBA00022679"/>
    </source>
</evidence>
<keyword evidence="4 10" id="KW-0328">Glycosyltransferase</keyword>
<keyword evidence="7 10" id="KW-0256">Endoplasmic reticulum</keyword>
<dbReference type="EMBL" id="JAODUO010001219">
    <property type="protein sequence ID" value="KAK2168722.1"/>
    <property type="molecule type" value="Genomic_DNA"/>
</dbReference>
<reference evidence="11" key="1">
    <citation type="journal article" date="2023" name="Mol. Biol. Evol.">
        <title>Third-Generation Sequencing Reveals the Adaptive Role of the Epigenome in Three Deep-Sea Polychaetes.</title>
        <authorList>
            <person name="Perez M."/>
            <person name="Aroh O."/>
            <person name="Sun Y."/>
            <person name="Lan Y."/>
            <person name="Juniper S.K."/>
            <person name="Young C.R."/>
            <person name="Angers B."/>
            <person name="Qian P.Y."/>
        </authorList>
    </citation>
    <scope>NUCLEOTIDE SEQUENCE</scope>
    <source>
        <strain evidence="11">R07B-5</strain>
    </source>
</reference>
<evidence type="ECO:0000256" key="7">
    <source>
        <dbReference type="ARBA" id="ARBA00022824"/>
    </source>
</evidence>
<organism evidence="11 12">
    <name type="scientific">Ridgeia piscesae</name>
    <name type="common">Tubeworm</name>
    <dbReference type="NCBI Taxonomy" id="27915"/>
    <lineage>
        <taxon>Eukaryota</taxon>
        <taxon>Metazoa</taxon>
        <taxon>Spiralia</taxon>
        <taxon>Lophotrochozoa</taxon>
        <taxon>Annelida</taxon>
        <taxon>Polychaeta</taxon>
        <taxon>Sedentaria</taxon>
        <taxon>Canalipalpata</taxon>
        <taxon>Sabellida</taxon>
        <taxon>Siboglinidae</taxon>
        <taxon>Ridgeia</taxon>
    </lineage>
</organism>
<evidence type="ECO:0000256" key="8">
    <source>
        <dbReference type="ARBA" id="ARBA00022989"/>
    </source>
</evidence>
<comment type="caution">
    <text evidence="11">The sequence shown here is derived from an EMBL/GenBank/DDBJ whole genome shotgun (WGS) entry which is preliminary data.</text>
</comment>
<dbReference type="EC" id="2.4.1.-" evidence="10"/>
<dbReference type="InterPro" id="IPR004856">
    <property type="entry name" value="Glyco_trans_ALG6/ALG8"/>
</dbReference>
<evidence type="ECO:0000256" key="2">
    <source>
        <dbReference type="ARBA" id="ARBA00004922"/>
    </source>
</evidence>
<comment type="pathway">
    <text evidence="2 10">Protein modification; protein glycosylation.</text>
</comment>
<dbReference type="AlphaFoldDB" id="A0AAD9KCQ1"/>
<comment type="caution">
    <text evidence="10">Lacks conserved residue(s) required for the propagation of feature annotation.</text>
</comment>
<evidence type="ECO:0000256" key="6">
    <source>
        <dbReference type="ARBA" id="ARBA00022692"/>
    </source>
</evidence>
<dbReference type="Proteomes" id="UP001209878">
    <property type="component" value="Unassembled WGS sequence"/>
</dbReference>
<evidence type="ECO:0000313" key="11">
    <source>
        <dbReference type="EMBL" id="KAK2168722.1"/>
    </source>
</evidence>
<comment type="similarity">
    <text evidence="3 10">Belongs to the ALG6/ALG8 glucosyltransferase family.</text>
</comment>
<evidence type="ECO:0000256" key="10">
    <source>
        <dbReference type="RuleBase" id="RU363110"/>
    </source>
</evidence>
<dbReference type="GO" id="GO:0042281">
    <property type="term" value="F:dolichyl pyrophosphate Man9GlcNAc2 alpha-1,3-glucosyltransferase activity"/>
    <property type="evidence" value="ECO:0007669"/>
    <property type="project" value="TreeGrafter"/>
</dbReference>
<feature type="transmembrane region" description="Helical" evidence="10">
    <location>
        <begin position="86"/>
        <end position="107"/>
    </location>
</feature>
<sequence>MEGISMLPLLIKDQLVLPCCATVGLFYLVTMTTTNSDVKAREASTPIQDSVHPLLQSLRNLSLVGAAVLSVASVCLTPPARLPDLFTLLTAVYACAHFVCFLVYFYWLQLMYKDEKDSCGSSTARITDLRIGTEKHLRNRHVTRKM</sequence>
<evidence type="ECO:0000256" key="9">
    <source>
        <dbReference type="ARBA" id="ARBA00023136"/>
    </source>
</evidence>
<dbReference type="PANTHER" id="PTHR12413:SF1">
    <property type="entry name" value="DOLICHYL PYROPHOSPHATE MAN9GLCNAC2 ALPHA-1,3-GLUCOSYLTRANSFERASE"/>
    <property type="match status" value="1"/>
</dbReference>
<keyword evidence="5 10" id="KW-0808">Transferase</keyword>
<proteinExistence type="inferred from homology"/>
<dbReference type="GO" id="GO:0005789">
    <property type="term" value="C:endoplasmic reticulum membrane"/>
    <property type="evidence" value="ECO:0007669"/>
    <property type="project" value="UniProtKB-SubCell"/>
</dbReference>
<protein>
    <recommendedName>
        <fullName evidence="10">Alpha-1,3-glucosyltransferase</fullName>
        <ecNumber evidence="10">2.4.1.-</ecNumber>
    </recommendedName>
</protein>
<evidence type="ECO:0000256" key="3">
    <source>
        <dbReference type="ARBA" id="ARBA00008715"/>
    </source>
</evidence>
<keyword evidence="12" id="KW-1185">Reference proteome</keyword>
<keyword evidence="8 10" id="KW-1133">Transmembrane helix</keyword>
<evidence type="ECO:0000313" key="12">
    <source>
        <dbReference type="Proteomes" id="UP001209878"/>
    </source>
</evidence>
<evidence type="ECO:0000256" key="1">
    <source>
        <dbReference type="ARBA" id="ARBA00004477"/>
    </source>
</evidence>
<evidence type="ECO:0000256" key="4">
    <source>
        <dbReference type="ARBA" id="ARBA00022676"/>
    </source>
</evidence>
<keyword evidence="6 10" id="KW-0812">Transmembrane</keyword>
<gene>
    <name evidence="11" type="ORF">NP493_1222g00005</name>
</gene>
<name>A0AAD9KCQ1_RIDPI</name>
<dbReference type="PANTHER" id="PTHR12413">
    <property type="entry name" value="DOLICHYL GLYCOSYLTRANSFERASE"/>
    <property type="match status" value="1"/>
</dbReference>
<dbReference type="Pfam" id="PF03155">
    <property type="entry name" value="Alg6_Alg8"/>
    <property type="match status" value="1"/>
</dbReference>